<dbReference type="PANTHER" id="PTHR28229">
    <property type="entry name" value="TRANSLOCATION PROTEIN SEC66"/>
    <property type="match status" value="1"/>
</dbReference>
<dbReference type="Proteomes" id="UP000757232">
    <property type="component" value="Unassembled WGS sequence"/>
</dbReference>
<feature type="transmembrane region" description="Helical" evidence="2">
    <location>
        <begin position="6"/>
        <end position="25"/>
    </location>
</feature>
<evidence type="ECO:0000256" key="1">
    <source>
        <dbReference type="SAM" id="MobiDB-lite"/>
    </source>
</evidence>
<reference evidence="3" key="1">
    <citation type="submission" date="2016-06" db="EMBL/GenBank/DDBJ databases">
        <title>Draft Genome sequence of the fungus Inonotus baumii.</title>
        <authorList>
            <person name="Zhu H."/>
            <person name="Lin W."/>
        </authorList>
    </citation>
    <scope>NUCLEOTIDE SEQUENCE</scope>
    <source>
        <strain evidence="3">821</strain>
    </source>
</reference>
<evidence type="ECO:0000313" key="4">
    <source>
        <dbReference type="Proteomes" id="UP000757232"/>
    </source>
</evidence>
<sequence length="262" mass="28590">MASILAPVLYLAIVVGGLWIFSSLYRRRSASRPLEPYFPSHPERNAYVTLLQKTDPPAPDALLKAALIQRACADIRRVMRLREDKPAAQALLQKGAIGDDLWNSVLAAEKEMEAEILEVMHEANSFMNGWSQFIFNSAGEMVQNEKVRKLLEEYPKMRAEAESKYGGKKKRSTTDSASKVESGTGTTIKTERSPTPQPPTEPTPEKPRSPVPTSTSNGSLAPPMLGTDGESAASLSDGELVSTPSNPGKHSKKSGKKGKKRK</sequence>
<dbReference type="GO" id="GO:0031207">
    <property type="term" value="C:Sec62/Sec63 complex"/>
    <property type="evidence" value="ECO:0007669"/>
    <property type="project" value="InterPro"/>
</dbReference>
<dbReference type="OrthoDB" id="73168at2759"/>
<comment type="caution">
    <text evidence="3">The sequence shown here is derived from an EMBL/GenBank/DDBJ whole genome shotgun (WGS) entry which is preliminary data.</text>
</comment>
<dbReference type="EMBL" id="LNZH02000199">
    <property type="protein sequence ID" value="OCB86719.1"/>
    <property type="molecule type" value="Genomic_DNA"/>
</dbReference>
<protein>
    <recommendedName>
        <fullName evidence="5">Translocation protein SEC66</fullName>
    </recommendedName>
</protein>
<feature type="region of interest" description="Disordered" evidence="1">
    <location>
        <begin position="160"/>
        <end position="262"/>
    </location>
</feature>
<evidence type="ECO:0008006" key="5">
    <source>
        <dbReference type="Google" id="ProtNLM"/>
    </source>
</evidence>
<keyword evidence="4" id="KW-1185">Reference proteome</keyword>
<dbReference type="InterPro" id="IPR018624">
    <property type="entry name" value="Sec66"/>
</dbReference>
<evidence type="ECO:0000256" key="2">
    <source>
        <dbReference type="SAM" id="Phobius"/>
    </source>
</evidence>
<feature type="compositionally biased region" description="Basic residues" evidence="1">
    <location>
        <begin position="249"/>
        <end position="262"/>
    </location>
</feature>
<name>A0A9Q5NAS5_SANBA</name>
<proteinExistence type="predicted"/>
<dbReference type="AlphaFoldDB" id="A0A9Q5NAS5"/>
<keyword evidence="2" id="KW-1133">Transmembrane helix</keyword>
<feature type="compositionally biased region" description="Polar residues" evidence="1">
    <location>
        <begin position="174"/>
        <end position="188"/>
    </location>
</feature>
<dbReference type="PANTHER" id="PTHR28229:SF1">
    <property type="entry name" value="TRANSLOCATION PROTEIN SEC66"/>
    <property type="match status" value="1"/>
</dbReference>
<keyword evidence="2" id="KW-0472">Membrane</keyword>
<organism evidence="3 4">
    <name type="scientific">Sanghuangporus baumii</name>
    <name type="common">Phellinus baumii</name>
    <dbReference type="NCBI Taxonomy" id="108892"/>
    <lineage>
        <taxon>Eukaryota</taxon>
        <taxon>Fungi</taxon>
        <taxon>Dikarya</taxon>
        <taxon>Basidiomycota</taxon>
        <taxon>Agaricomycotina</taxon>
        <taxon>Agaricomycetes</taxon>
        <taxon>Hymenochaetales</taxon>
        <taxon>Hymenochaetaceae</taxon>
        <taxon>Sanghuangporus</taxon>
    </lineage>
</organism>
<accession>A0A9Q5NAS5</accession>
<evidence type="ECO:0000313" key="3">
    <source>
        <dbReference type="EMBL" id="OCB86719.1"/>
    </source>
</evidence>
<keyword evidence="2" id="KW-0812">Transmembrane</keyword>
<dbReference type="GO" id="GO:0031204">
    <property type="term" value="P:post-translational protein targeting to membrane, translocation"/>
    <property type="evidence" value="ECO:0007669"/>
    <property type="project" value="InterPro"/>
</dbReference>
<gene>
    <name evidence="3" type="ORF">A7U60_g6178</name>
</gene>
<dbReference type="Pfam" id="PF09802">
    <property type="entry name" value="Sec66"/>
    <property type="match status" value="1"/>
</dbReference>